<feature type="compositionally biased region" description="Acidic residues" evidence="1">
    <location>
        <begin position="106"/>
        <end position="117"/>
    </location>
</feature>
<organism evidence="4 6">
    <name type="scientific">Puccinia coronata f. sp. avenae</name>
    <dbReference type="NCBI Taxonomy" id="200324"/>
    <lineage>
        <taxon>Eukaryota</taxon>
        <taxon>Fungi</taxon>
        <taxon>Dikarya</taxon>
        <taxon>Basidiomycota</taxon>
        <taxon>Pucciniomycotina</taxon>
        <taxon>Pucciniomycetes</taxon>
        <taxon>Pucciniales</taxon>
        <taxon>Pucciniaceae</taxon>
        <taxon>Puccinia</taxon>
    </lineage>
</organism>
<feature type="compositionally biased region" description="Polar residues" evidence="1">
    <location>
        <begin position="165"/>
        <end position="219"/>
    </location>
</feature>
<evidence type="ECO:0000256" key="2">
    <source>
        <dbReference type="SAM" id="SignalP"/>
    </source>
</evidence>
<sequence length="219" mass="23574">MSRSFFYAVCCLALLHSTLALPIILPRDGVTEEKPQAVSQKCLLFCGGYYDWDDDYWYDDWSYDDYDDRPVHDWLDDVPDPAPAPAPAPTPDPPKHKHHDPPDSPPPEDWDEYDDWPDCGICILLKGTEGPDGGPAGTPKHSTAKSVTQEPSVANGGSGSKLSAVAQSGNEKSPVSESGNTESSVPQSASKESSVPQNATQESSVPQSATQESSVVKIS</sequence>
<evidence type="ECO:0000313" key="4">
    <source>
        <dbReference type="EMBL" id="PLW23313.1"/>
    </source>
</evidence>
<feature type="chain" id="PRO_5015083708" evidence="2">
    <location>
        <begin position="21"/>
        <end position="219"/>
    </location>
</feature>
<evidence type="ECO:0000256" key="1">
    <source>
        <dbReference type="SAM" id="MobiDB-lite"/>
    </source>
</evidence>
<evidence type="ECO:0000313" key="6">
    <source>
        <dbReference type="Proteomes" id="UP000235392"/>
    </source>
</evidence>
<dbReference type="Proteomes" id="UP000235388">
    <property type="component" value="Unassembled WGS sequence"/>
</dbReference>
<gene>
    <name evidence="3" type="ORF">PCANC_07170</name>
    <name evidence="4" type="ORF">PCASD_10978</name>
</gene>
<dbReference type="Proteomes" id="UP000235392">
    <property type="component" value="Unassembled WGS sequence"/>
</dbReference>
<keyword evidence="5" id="KW-1185">Reference proteome</keyword>
<accession>A0A2N5TCT5</accession>
<feature type="compositionally biased region" description="Polar residues" evidence="1">
    <location>
        <begin position="140"/>
        <end position="152"/>
    </location>
</feature>
<evidence type="ECO:0000313" key="5">
    <source>
        <dbReference type="Proteomes" id="UP000235388"/>
    </source>
</evidence>
<protein>
    <submittedName>
        <fullName evidence="4">Uncharacterized protein</fullName>
    </submittedName>
</protein>
<evidence type="ECO:0000313" key="3">
    <source>
        <dbReference type="EMBL" id="PLW18022.1"/>
    </source>
</evidence>
<feature type="signal peptide" evidence="2">
    <location>
        <begin position="1"/>
        <end position="20"/>
    </location>
</feature>
<feature type="region of interest" description="Disordered" evidence="1">
    <location>
        <begin position="74"/>
        <end position="219"/>
    </location>
</feature>
<dbReference type="AlphaFoldDB" id="A0A2N5TCT5"/>
<reference evidence="5 6" key="1">
    <citation type="submission" date="2017-11" db="EMBL/GenBank/DDBJ databases">
        <title>De novo assembly and phasing of dikaryotic genomes from two isolates of Puccinia coronata f. sp. avenae, the causal agent of oat crown rust.</title>
        <authorList>
            <person name="Miller M.E."/>
            <person name="Zhang Y."/>
            <person name="Omidvar V."/>
            <person name="Sperschneider J."/>
            <person name="Schwessinger B."/>
            <person name="Raley C."/>
            <person name="Palmer J.M."/>
            <person name="Garnica D."/>
            <person name="Upadhyaya N."/>
            <person name="Rathjen J."/>
            <person name="Taylor J.M."/>
            <person name="Park R.F."/>
            <person name="Dodds P.N."/>
            <person name="Hirsch C.D."/>
            <person name="Kianian S.F."/>
            <person name="Figueroa M."/>
        </authorList>
    </citation>
    <scope>NUCLEOTIDE SEQUENCE [LARGE SCALE GENOMIC DNA]</scope>
    <source>
        <strain evidence="3">12NC29</strain>
        <strain evidence="4">12SD80</strain>
    </source>
</reference>
<dbReference type="EMBL" id="PGCI01000637">
    <property type="protein sequence ID" value="PLW23313.1"/>
    <property type="molecule type" value="Genomic_DNA"/>
</dbReference>
<proteinExistence type="predicted"/>
<dbReference type="EMBL" id="PGCJ01000839">
    <property type="protein sequence ID" value="PLW18022.1"/>
    <property type="molecule type" value="Genomic_DNA"/>
</dbReference>
<keyword evidence="2" id="KW-0732">Signal</keyword>
<name>A0A2N5TCT5_9BASI</name>
<comment type="caution">
    <text evidence="4">The sequence shown here is derived from an EMBL/GenBank/DDBJ whole genome shotgun (WGS) entry which is preliminary data.</text>
</comment>
<feature type="compositionally biased region" description="Pro residues" evidence="1">
    <location>
        <begin position="80"/>
        <end position="92"/>
    </location>
</feature>